<evidence type="ECO:0000256" key="2">
    <source>
        <dbReference type="SAM" id="Phobius"/>
    </source>
</evidence>
<name>A0A543F0U4_9MICO</name>
<evidence type="ECO:0000313" key="4">
    <source>
        <dbReference type="EMBL" id="TQM27448.1"/>
    </source>
</evidence>
<evidence type="ECO:0000259" key="3">
    <source>
        <dbReference type="Pfam" id="PF10099"/>
    </source>
</evidence>
<dbReference type="InterPro" id="IPR018764">
    <property type="entry name" value="RskA_C"/>
</dbReference>
<evidence type="ECO:0000256" key="1">
    <source>
        <dbReference type="SAM" id="MobiDB-lite"/>
    </source>
</evidence>
<dbReference type="Pfam" id="PF10099">
    <property type="entry name" value="RskA_C"/>
    <property type="match status" value="1"/>
</dbReference>
<comment type="caution">
    <text evidence="4">The sequence shown here is derived from an EMBL/GenBank/DDBJ whole genome shotgun (WGS) entry which is preliminary data.</text>
</comment>
<feature type="compositionally biased region" description="Low complexity" evidence="1">
    <location>
        <begin position="26"/>
        <end position="42"/>
    </location>
</feature>
<keyword evidence="5" id="KW-1185">Reference proteome</keyword>
<dbReference type="Proteomes" id="UP000320235">
    <property type="component" value="Unassembled WGS sequence"/>
</dbReference>
<keyword evidence="2" id="KW-0812">Transmembrane</keyword>
<accession>A0A543F0U4</accession>
<feature type="transmembrane region" description="Helical" evidence="2">
    <location>
        <begin position="60"/>
        <end position="81"/>
    </location>
</feature>
<protein>
    <submittedName>
        <fullName evidence="4">Anti-sigma-K factor rskA</fullName>
    </submittedName>
</protein>
<dbReference type="GO" id="GO:0005886">
    <property type="term" value="C:plasma membrane"/>
    <property type="evidence" value="ECO:0007669"/>
    <property type="project" value="InterPro"/>
</dbReference>
<dbReference type="OrthoDB" id="153510at2"/>
<dbReference type="RefSeq" id="WP_141893806.1">
    <property type="nucleotide sequence ID" value="NZ_BAABLH010000004.1"/>
</dbReference>
<sequence>MTGDGERETDAAGQGAEPLIPPVPDVPASEAAAAAPVPAHGPTTDTVTVQAQSRRNWNRVIGGFAASLVVLTGVGFAVATINERFHLSPQAAALAEVDDAGDAASATVKVIGGGIATARWSADAGLLVLTTQRVAALGAGQTLAAWVMRDGDPFDAGTFDPDAAGSATLVIDDWKPAEALIITVERADDMITRPLGDTIARIPTE</sequence>
<dbReference type="AlphaFoldDB" id="A0A543F0U4"/>
<proteinExistence type="predicted"/>
<feature type="region of interest" description="Disordered" evidence="1">
    <location>
        <begin position="1"/>
        <end position="44"/>
    </location>
</feature>
<feature type="compositionally biased region" description="Basic and acidic residues" evidence="1">
    <location>
        <begin position="1"/>
        <end position="10"/>
    </location>
</feature>
<organism evidence="4 5">
    <name type="scientific">Microbacterium kyungheense</name>
    <dbReference type="NCBI Taxonomy" id="1263636"/>
    <lineage>
        <taxon>Bacteria</taxon>
        <taxon>Bacillati</taxon>
        <taxon>Actinomycetota</taxon>
        <taxon>Actinomycetes</taxon>
        <taxon>Micrococcales</taxon>
        <taxon>Microbacteriaceae</taxon>
        <taxon>Microbacterium</taxon>
    </lineage>
</organism>
<keyword evidence="2" id="KW-1133">Transmembrane helix</keyword>
<dbReference type="EMBL" id="VFPE01000002">
    <property type="protein sequence ID" value="TQM27448.1"/>
    <property type="molecule type" value="Genomic_DNA"/>
</dbReference>
<feature type="domain" description="Anti-sigma K factor RskA C-terminal" evidence="3">
    <location>
        <begin position="65"/>
        <end position="188"/>
    </location>
</feature>
<reference evidence="4 5" key="1">
    <citation type="submission" date="2019-06" db="EMBL/GenBank/DDBJ databases">
        <title>Sequencing the genomes of 1000 actinobacteria strains.</title>
        <authorList>
            <person name="Klenk H.-P."/>
        </authorList>
    </citation>
    <scope>NUCLEOTIDE SEQUENCE [LARGE SCALE GENOMIC DNA]</scope>
    <source>
        <strain evidence="4 5">DSM 105492</strain>
    </source>
</reference>
<evidence type="ECO:0000313" key="5">
    <source>
        <dbReference type="Proteomes" id="UP000320235"/>
    </source>
</evidence>
<keyword evidence="2" id="KW-0472">Membrane</keyword>
<gene>
    <name evidence="4" type="ORF">FB391_1465</name>
</gene>